<evidence type="ECO:0000313" key="2">
    <source>
        <dbReference type="Proteomes" id="UP001286313"/>
    </source>
</evidence>
<organism evidence="1 2">
    <name type="scientific">Petrolisthes cinctipes</name>
    <name type="common">Flat porcelain crab</name>
    <dbReference type="NCBI Taxonomy" id="88211"/>
    <lineage>
        <taxon>Eukaryota</taxon>
        <taxon>Metazoa</taxon>
        <taxon>Ecdysozoa</taxon>
        <taxon>Arthropoda</taxon>
        <taxon>Crustacea</taxon>
        <taxon>Multicrustacea</taxon>
        <taxon>Malacostraca</taxon>
        <taxon>Eumalacostraca</taxon>
        <taxon>Eucarida</taxon>
        <taxon>Decapoda</taxon>
        <taxon>Pleocyemata</taxon>
        <taxon>Anomura</taxon>
        <taxon>Galatheoidea</taxon>
        <taxon>Porcellanidae</taxon>
        <taxon>Petrolisthes</taxon>
    </lineage>
</organism>
<dbReference type="Proteomes" id="UP001286313">
    <property type="component" value="Unassembled WGS sequence"/>
</dbReference>
<gene>
    <name evidence="1" type="ORF">Pcinc_027258</name>
</gene>
<reference evidence="1" key="1">
    <citation type="submission" date="2023-10" db="EMBL/GenBank/DDBJ databases">
        <title>Genome assemblies of two species of porcelain crab, Petrolisthes cinctipes and Petrolisthes manimaculis (Anomura: Porcellanidae).</title>
        <authorList>
            <person name="Angst P."/>
        </authorList>
    </citation>
    <scope>NUCLEOTIDE SEQUENCE</scope>
    <source>
        <strain evidence="1">PB745_01</strain>
        <tissue evidence="1">Gill</tissue>
    </source>
</reference>
<sequence length="69" mass="7954">MHACHSPSSISPALKLVTAVIIACRPSQIDFTRREISGRNLTETRRPARRTNTIWYKRTPEFRGRDQTT</sequence>
<name>A0AAE1F4B2_PETCI</name>
<accession>A0AAE1F4B2</accession>
<protein>
    <submittedName>
        <fullName evidence="1">Uncharacterized protein</fullName>
    </submittedName>
</protein>
<keyword evidence="2" id="KW-1185">Reference proteome</keyword>
<evidence type="ECO:0000313" key="1">
    <source>
        <dbReference type="EMBL" id="KAK3867269.1"/>
    </source>
</evidence>
<dbReference type="EMBL" id="JAWQEG010003247">
    <property type="protein sequence ID" value="KAK3867269.1"/>
    <property type="molecule type" value="Genomic_DNA"/>
</dbReference>
<comment type="caution">
    <text evidence="1">The sequence shown here is derived from an EMBL/GenBank/DDBJ whole genome shotgun (WGS) entry which is preliminary data.</text>
</comment>
<proteinExistence type="predicted"/>
<dbReference type="AlphaFoldDB" id="A0AAE1F4B2"/>